<dbReference type="PANTHER" id="PTHR43610:SF1">
    <property type="entry name" value="N-ACETYLTRANSFERASE DOMAIN-CONTAINING PROTEIN"/>
    <property type="match status" value="1"/>
</dbReference>
<evidence type="ECO:0000313" key="2">
    <source>
        <dbReference type="EMBL" id="NIX76616.1"/>
    </source>
</evidence>
<dbReference type="PANTHER" id="PTHR43610">
    <property type="entry name" value="BLL6696 PROTEIN"/>
    <property type="match status" value="1"/>
</dbReference>
<evidence type="ECO:0000259" key="1">
    <source>
        <dbReference type="PROSITE" id="PS51186"/>
    </source>
</evidence>
<organism evidence="2 3">
    <name type="scientific">Microvirga terricola</name>
    <dbReference type="NCBI Taxonomy" id="2719797"/>
    <lineage>
        <taxon>Bacteria</taxon>
        <taxon>Pseudomonadati</taxon>
        <taxon>Pseudomonadota</taxon>
        <taxon>Alphaproteobacteria</taxon>
        <taxon>Hyphomicrobiales</taxon>
        <taxon>Methylobacteriaceae</taxon>
        <taxon>Microvirga</taxon>
    </lineage>
</organism>
<sequence>MIRADFDAQPKLQSSLLELRPLRREDLNGLFAAAGRPEVWAGHPAKDRYKRDVFEKYFEFLLETKSTLVVIDRQSDKIIGCSRYYVAPDQPDSMSIGFTFLNHAYWGGGTNFEVKRLMLDHAFQTFSEVWFHIAPTNIRSQKATAKLGAEHVYNATLNLSGTPSEGMCFRLSKEAWNRALKDKEVQRATG</sequence>
<dbReference type="Pfam" id="PF13302">
    <property type="entry name" value="Acetyltransf_3"/>
    <property type="match status" value="1"/>
</dbReference>
<dbReference type="PROSITE" id="PS51186">
    <property type="entry name" value="GNAT"/>
    <property type="match status" value="1"/>
</dbReference>
<comment type="caution">
    <text evidence="2">The sequence shown here is derived from an EMBL/GenBank/DDBJ whole genome shotgun (WGS) entry which is preliminary data.</text>
</comment>
<dbReference type="EMBL" id="JAATJS010000002">
    <property type="protein sequence ID" value="NIX76616.1"/>
    <property type="molecule type" value="Genomic_DNA"/>
</dbReference>
<dbReference type="SUPFAM" id="SSF55729">
    <property type="entry name" value="Acyl-CoA N-acyltransferases (Nat)"/>
    <property type="match status" value="1"/>
</dbReference>
<keyword evidence="3" id="KW-1185">Reference proteome</keyword>
<dbReference type="Gene3D" id="3.40.630.30">
    <property type="match status" value="1"/>
</dbReference>
<name>A0ABX0VB94_9HYPH</name>
<dbReference type="InterPro" id="IPR000182">
    <property type="entry name" value="GNAT_dom"/>
</dbReference>
<dbReference type="RefSeq" id="WP_167672477.1">
    <property type="nucleotide sequence ID" value="NZ_JAATJS010000002.1"/>
</dbReference>
<evidence type="ECO:0000313" key="3">
    <source>
        <dbReference type="Proteomes" id="UP000707352"/>
    </source>
</evidence>
<dbReference type="InterPro" id="IPR016181">
    <property type="entry name" value="Acyl_CoA_acyltransferase"/>
</dbReference>
<gene>
    <name evidence="2" type="ORF">HB375_08295</name>
</gene>
<dbReference type="Proteomes" id="UP000707352">
    <property type="component" value="Unassembled WGS sequence"/>
</dbReference>
<feature type="domain" description="N-acetyltransferase" evidence="1">
    <location>
        <begin position="17"/>
        <end position="176"/>
    </location>
</feature>
<proteinExistence type="predicted"/>
<accession>A0ABX0VB94</accession>
<reference evidence="2 3" key="1">
    <citation type="submission" date="2020-03" db="EMBL/GenBank/DDBJ databases">
        <title>The genome sequence of Microvirga sp. c23x22.</title>
        <authorList>
            <person name="Zhang X."/>
        </authorList>
    </citation>
    <scope>NUCLEOTIDE SEQUENCE [LARGE SCALE GENOMIC DNA]</scope>
    <source>
        <strain evidence="3">c23x22</strain>
    </source>
</reference>
<protein>
    <submittedName>
        <fullName evidence="2">GNAT family N-acetyltransferase</fullName>
    </submittedName>
</protein>